<dbReference type="PROSITE" id="PS50931">
    <property type="entry name" value="HTH_LYSR"/>
    <property type="match status" value="1"/>
</dbReference>
<proteinExistence type="inferred from homology"/>
<keyword evidence="4" id="KW-0804">Transcription</keyword>
<dbReference type="Pfam" id="PF00126">
    <property type="entry name" value="HTH_1"/>
    <property type="match status" value="1"/>
</dbReference>
<dbReference type="RefSeq" id="WP_184642427.1">
    <property type="nucleotide sequence ID" value="NZ_JACIFZ010000014.1"/>
</dbReference>
<dbReference type="FunFam" id="1.10.10.10:FF:000001">
    <property type="entry name" value="LysR family transcriptional regulator"/>
    <property type="match status" value="1"/>
</dbReference>
<dbReference type="InterPro" id="IPR005119">
    <property type="entry name" value="LysR_subst-bd"/>
</dbReference>
<evidence type="ECO:0000313" key="6">
    <source>
        <dbReference type="EMBL" id="MBB4225684.1"/>
    </source>
</evidence>
<dbReference type="Pfam" id="PF03466">
    <property type="entry name" value="LysR_substrate"/>
    <property type="match status" value="1"/>
</dbReference>
<dbReference type="Proteomes" id="UP000524450">
    <property type="component" value="Unassembled WGS sequence"/>
</dbReference>
<evidence type="ECO:0000256" key="1">
    <source>
        <dbReference type="ARBA" id="ARBA00009437"/>
    </source>
</evidence>
<comment type="similarity">
    <text evidence="1">Belongs to the LysR transcriptional regulatory family.</text>
</comment>
<evidence type="ECO:0000259" key="5">
    <source>
        <dbReference type="PROSITE" id="PS50931"/>
    </source>
</evidence>
<gene>
    <name evidence="6" type="ORF">GGD71_006497</name>
</gene>
<dbReference type="CDD" id="cd08432">
    <property type="entry name" value="PBP2_GcdR_TrpI_HvrB_AmpR_like"/>
    <property type="match status" value="1"/>
</dbReference>
<keyword evidence="2" id="KW-0805">Transcription regulation</keyword>
<dbReference type="GO" id="GO:0043565">
    <property type="term" value="F:sequence-specific DNA binding"/>
    <property type="evidence" value="ECO:0007669"/>
    <property type="project" value="TreeGrafter"/>
</dbReference>
<dbReference type="PANTHER" id="PTHR30537">
    <property type="entry name" value="HTH-TYPE TRANSCRIPTIONAL REGULATOR"/>
    <property type="match status" value="1"/>
</dbReference>
<organism evidence="6 7">
    <name type="scientific">Variovorax guangxiensis</name>
    <dbReference type="NCBI Taxonomy" id="1775474"/>
    <lineage>
        <taxon>Bacteria</taxon>
        <taxon>Pseudomonadati</taxon>
        <taxon>Pseudomonadota</taxon>
        <taxon>Betaproteobacteria</taxon>
        <taxon>Burkholderiales</taxon>
        <taxon>Comamonadaceae</taxon>
        <taxon>Variovorax</taxon>
    </lineage>
</organism>
<dbReference type="InterPro" id="IPR000847">
    <property type="entry name" value="LysR_HTH_N"/>
</dbReference>
<dbReference type="SUPFAM" id="SSF53850">
    <property type="entry name" value="Periplasmic binding protein-like II"/>
    <property type="match status" value="1"/>
</dbReference>
<dbReference type="AlphaFoldDB" id="A0A840FZK4"/>
<evidence type="ECO:0000256" key="2">
    <source>
        <dbReference type="ARBA" id="ARBA00023015"/>
    </source>
</evidence>
<dbReference type="GO" id="GO:0006351">
    <property type="term" value="P:DNA-templated transcription"/>
    <property type="evidence" value="ECO:0007669"/>
    <property type="project" value="TreeGrafter"/>
</dbReference>
<dbReference type="PANTHER" id="PTHR30537:SF74">
    <property type="entry name" value="HTH-TYPE TRANSCRIPTIONAL REGULATOR TRPI"/>
    <property type="match status" value="1"/>
</dbReference>
<dbReference type="InterPro" id="IPR058163">
    <property type="entry name" value="LysR-type_TF_proteobact-type"/>
</dbReference>
<protein>
    <submittedName>
        <fullName evidence="6">LysR family glycine cleavage system transcriptional activator</fullName>
    </submittedName>
</protein>
<dbReference type="PRINTS" id="PR00039">
    <property type="entry name" value="HTHLYSR"/>
</dbReference>
<accession>A0A840FZK4</accession>
<name>A0A840FZK4_9BURK</name>
<dbReference type="Gene3D" id="1.10.10.10">
    <property type="entry name" value="Winged helix-like DNA-binding domain superfamily/Winged helix DNA-binding domain"/>
    <property type="match status" value="1"/>
</dbReference>
<feature type="domain" description="HTH lysR-type" evidence="5">
    <location>
        <begin position="11"/>
        <end position="63"/>
    </location>
</feature>
<dbReference type="Gene3D" id="3.40.190.10">
    <property type="entry name" value="Periplasmic binding protein-like II"/>
    <property type="match status" value="2"/>
</dbReference>
<dbReference type="InterPro" id="IPR036388">
    <property type="entry name" value="WH-like_DNA-bd_sf"/>
</dbReference>
<reference evidence="6 7" key="1">
    <citation type="submission" date="2020-08" db="EMBL/GenBank/DDBJ databases">
        <title>Genomic Encyclopedia of Type Strains, Phase IV (KMG-V): Genome sequencing to study the core and pangenomes of soil and plant-associated prokaryotes.</title>
        <authorList>
            <person name="Whitman W."/>
        </authorList>
    </citation>
    <scope>NUCLEOTIDE SEQUENCE [LARGE SCALE GENOMIC DNA]</scope>
    <source>
        <strain evidence="6 7">34/80</strain>
    </source>
</reference>
<comment type="caution">
    <text evidence="6">The sequence shown here is derived from an EMBL/GenBank/DDBJ whole genome shotgun (WGS) entry which is preliminary data.</text>
</comment>
<dbReference type="EMBL" id="JACIFZ010000014">
    <property type="protein sequence ID" value="MBB4225684.1"/>
    <property type="molecule type" value="Genomic_DNA"/>
</dbReference>
<evidence type="ECO:0000256" key="4">
    <source>
        <dbReference type="ARBA" id="ARBA00023163"/>
    </source>
</evidence>
<evidence type="ECO:0000313" key="7">
    <source>
        <dbReference type="Proteomes" id="UP000524450"/>
    </source>
</evidence>
<keyword evidence="3" id="KW-0238">DNA-binding</keyword>
<dbReference type="InterPro" id="IPR036390">
    <property type="entry name" value="WH_DNA-bd_sf"/>
</dbReference>
<evidence type="ECO:0000256" key="3">
    <source>
        <dbReference type="ARBA" id="ARBA00023125"/>
    </source>
</evidence>
<dbReference type="GO" id="GO:0003700">
    <property type="term" value="F:DNA-binding transcription factor activity"/>
    <property type="evidence" value="ECO:0007669"/>
    <property type="project" value="InterPro"/>
</dbReference>
<sequence length="290" mass="32040">MQNLRALLSPLRAFDAVYRAKGVSRAAQLLHVTPGAVSQQIKQLEAGLGVQLFQRSGREIGFTAAGERLAHRVCDAFDRLQDALGDLAEHRSERRLRLKVTPSLAIRWLVPRLHGFYAEHPDIALEIATIAMADDMRLEGADCAIRHGMGEWADVELDHLFDDEFVPVCAPGQAGPLQTPRDLLQANLLHSMMRPQAWPLWFGSAGLADPARSRGITLANAALCYQAAADGLGIAMAQRAYVEDDLRTGRLVVAVDHMARTELGYYLVCDPMKAATAPVRLFREWIRSVR</sequence>
<dbReference type="SUPFAM" id="SSF46785">
    <property type="entry name" value="Winged helix' DNA-binding domain"/>
    <property type="match status" value="1"/>
</dbReference>